<dbReference type="Proteomes" id="UP000002899">
    <property type="component" value="Chromosome IV"/>
</dbReference>
<organism evidence="3 4">
    <name type="scientific">Babesia microti (strain RI)</name>
    <dbReference type="NCBI Taxonomy" id="1133968"/>
    <lineage>
        <taxon>Eukaryota</taxon>
        <taxon>Sar</taxon>
        <taxon>Alveolata</taxon>
        <taxon>Apicomplexa</taxon>
        <taxon>Aconoidasida</taxon>
        <taxon>Piroplasmida</taxon>
        <taxon>Babesiidae</taxon>
        <taxon>Babesia</taxon>
    </lineage>
</organism>
<evidence type="ECO:0000313" key="3">
    <source>
        <dbReference type="EMBL" id="CCF75918.1"/>
    </source>
</evidence>
<sequence>MVAKQTIFTSTPRHQHNNTTPNKNSGNETFVKKIVRQASKQSPSVNIIRQRLKSISLTKLQKGYENYINKVPIDSRKSDDPVTPRVDINLSNSQWRNVLSEWRKKIHTYNKSVNSVNIDASGFSPVLFRPNWFSGNLSNPGFRVLSESDFGRKIFAVQGLLSTEVNCFESNSCEDIEGDIEYLEQLMLFDLTDLHIDGINN</sequence>
<protein>
    <recommendedName>
        <fullName evidence="2">Histone RNA hairpin-binding protein RNA-binding domain-containing protein</fullName>
    </recommendedName>
</protein>
<dbReference type="KEGG" id="bmic:BmR1_04g08705"/>
<keyword evidence="4" id="KW-1185">Reference proteome</keyword>
<name>I7J9K2_BABMR</name>
<dbReference type="InterPro" id="IPR038294">
    <property type="entry name" value="SLBP_RNA_bind_sf"/>
</dbReference>
<evidence type="ECO:0000256" key="1">
    <source>
        <dbReference type="SAM" id="MobiDB-lite"/>
    </source>
</evidence>
<dbReference type="VEuPathDB" id="PiroplasmaDB:BmR1_04g08705"/>
<dbReference type="AlphaFoldDB" id="I7J9K2"/>
<dbReference type="GeneID" id="24426371"/>
<dbReference type="GO" id="GO:0003723">
    <property type="term" value="F:RNA binding"/>
    <property type="evidence" value="ECO:0007669"/>
    <property type="project" value="InterPro"/>
</dbReference>
<accession>I7J9K2</accession>
<feature type="domain" description="Histone RNA hairpin-binding protein RNA-binding" evidence="2">
    <location>
        <begin position="47"/>
        <end position="110"/>
    </location>
</feature>
<reference evidence="3 4" key="2">
    <citation type="journal article" date="2013" name="PLoS ONE">
        <title>Whole genome mapping and re-organization of the nuclear and mitochondrial genomes of Babesia microti isolates.</title>
        <authorList>
            <person name="Cornillot E."/>
            <person name="Dassouli A."/>
            <person name="Garg A."/>
            <person name="Pachikara N."/>
            <person name="Randazzo S."/>
            <person name="Depoix D."/>
            <person name="Carcy B."/>
            <person name="Delbecq S."/>
            <person name="Frutos R."/>
            <person name="Silva J.C."/>
            <person name="Sutton R."/>
            <person name="Krause P.J."/>
            <person name="Mamoun C.B."/>
        </authorList>
    </citation>
    <scope>NUCLEOTIDE SEQUENCE [LARGE SCALE GENOMIC DNA]</scope>
    <source>
        <strain evidence="3 4">RI</strain>
    </source>
</reference>
<dbReference type="Gene3D" id="1.10.8.1120">
    <property type="entry name" value="Histone RNA hairpin-binding protein RNA-binding domain"/>
    <property type="match status" value="1"/>
</dbReference>
<dbReference type="EMBL" id="LN871599">
    <property type="protein sequence ID" value="CCF75918.1"/>
    <property type="molecule type" value="Genomic_DNA"/>
</dbReference>
<evidence type="ECO:0000259" key="2">
    <source>
        <dbReference type="Pfam" id="PF15247"/>
    </source>
</evidence>
<dbReference type="InterPro" id="IPR029344">
    <property type="entry name" value="SLBP_RNA_bind"/>
</dbReference>
<feature type="region of interest" description="Disordered" evidence="1">
    <location>
        <begin position="1"/>
        <end position="27"/>
    </location>
</feature>
<dbReference type="Pfam" id="PF15247">
    <property type="entry name" value="SLBP_RNA_bind"/>
    <property type="match status" value="1"/>
</dbReference>
<dbReference type="OrthoDB" id="265795at2759"/>
<dbReference type="RefSeq" id="XP_012650326.1">
    <property type="nucleotide sequence ID" value="XM_012794872.1"/>
</dbReference>
<proteinExistence type="predicted"/>
<reference evidence="3 4" key="3">
    <citation type="journal article" date="2016" name="Sci. Rep.">
        <title>Genome-wide diversity and gene expression profiling of Babesia microti isolates identify polymorphic genes that mediate host-pathogen interactions.</title>
        <authorList>
            <person name="Silva J.C."/>
            <person name="Cornillot E."/>
            <person name="McCracken C."/>
            <person name="Usmani-Brown S."/>
            <person name="Dwivedi A."/>
            <person name="Ifeonu O.O."/>
            <person name="Crabtree J."/>
            <person name="Gotia H.T."/>
            <person name="Virji A.Z."/>
            <person name="Reynes C."/>
            <person name="Colinge J."/>
            <person name="Kumar V."/>
            <person name="Lawres L."/>
            <person name="Pazzi J.E."/>
            <person name="Pablo J.V."/>
            <person name="Hung C."/>
            <person name="Brancato J."/>
            <person name="Kumari P."/>
            <person name="Orvis J."/>
            <person name="Tretina K."/>
            <person name="Chibucos M."/>
            <person name="Ott S."/>
            <person name="Sadzewicz L."/>
            <person name="Sengamalay N."/>
            <person name="Shetty A.C."/>
            <person name="Su Q."/>
            <person name="Tallon L."/>
            <person name="Fraser C.M."/>
            <person name="Frutos R."/>
            <person name="Molina D.M."/>
            <person name="Krause P.J."/>
            <person name="Ben Mamoun C."/>
        </authorList>
    </citation>
    <scope>NUCLEOTIDE SEQUENCE [LARGE SCALE GENOMIC DNA]</scope>
    <source>
        <strain evidence="3 4">RI</strain>
    </source>
</reference>
<evidence type="ECO:0000313" key="4">
    <source>
        <dbReference type="Proteomes" id="UP000002899"/>
    </source>
</evidence>
<reference evidence="3 4" key="1">
    <citation type="journal article" date="2012" name="Nucleic Acids Res.">
        <title>Sequencing of the smallest Apicomplexan genome from the human pathogen Babesia microti.</title>
        <authorList>
            <person name="Cornillot E."/>
            <person name="Hadj-Kaddour K."/>
            <person name="Dassouli A."/>
            <person name="Noel B."/>
            <person name="Ranwez V."/>
            <person name="Vacherie B."/>
            <person name="Augagneur Y."/>
            <person name="Bres V."/>
            <person name="Duclos A."/>
            <person name="Randazzo S."/>
            <person name="Carcy B."/>
            <person name="Debierre-Grockiego F."/>
            <person name="Delbecq S."/>
            <person name="Moubri-Menage K."/>
            <person name="Shams-Eldin H."/>
            <person name="Usmani-Brown S."/>
            <person name="Bringaud F."/>
            <person name="Wincker P."/>
            <person name="Vivares C.P."/>
            <person name="Schwarz R.T."/>
            <person name="Schetters T.P."/>
            <person name="Krause P.J."/>
            <person name="Gorenflot A."/>
            <person name="Berry V."/>
            <person name="Barbe V."/>
            <person name="Ben Mamoun C."/>
        </authorList>
    </citation>
    <scope>NUCLEOTIDE SEQUENCE [LARGE SCALE GENOMIC DNA]</scope>
    <source>
        <strain evidence="3 4">RI</strain>
    </source>
</reference>